<keyword evidence="3 9" id="KW-0812">Transmembrane</keyword>
<feature type="domain" description="ABC transporter" evidence="10">
    <location>
        <begin position="336"/>
        <end position="543"/>
    </location>
</feature>
<dbReference type="GO" id="GO:0016887">
    <property type="term" value="F:ATP hydrolysis activity"/>
    <property type="evidence" value="ECO:0007669"/>
    <property type="project" value="InterPro"/>
</dbReference>
<feature type="transmembrane region" description="Helical" evidence="9">
    <location>
        <begin position="61"/>
        <end position="86"/>
    </location>
</feature>
<dbReference type="SMART" id="SM00382">
    <property type="entry name" value="AAA"/>
    <property type="match status" value="1"/>
</dbReference>
<keyword evidence="6 9" id="KW-1133">Transmembrane helix</keyword>
<dbReference type="SUPFAM" id="SSF52540">
    <property type="entry name" value="P-loop containing nucleoside triphosphate hydrolases"/>
    <property type="match status" value="1"/>
</dbReference>
<dbReference type="Pfam" id="PF00664">
    <property type="entry name" value="ABC_membrane"/>
    <property type="match status" value="1"/>
</dbReference>
<dbReference type="Pfam" id="PF00005">
    <property type="entry name" value="ABC_tran"/>
    <property type="match status" value="1"/>
</dbReference>
<organism evidence="12 13">
    <name type="scientific">Candidatus Deianiraea vastatrix</name>
    <dbReference type="NCBI Taxonomy" id="2163644"/>
    <lineage>
        <taxon>Bacteria</taxon>
        <taxon>Pseudomonadati</taxon>
        <taxon>Pseudomonadota</taxon>
        <taxon>Alphaproteobacteria</taxon>
        <taxon>Rickettsiales</taxon>
        <taxon>Candidatus Deianiraeaceae</taxon>
        <taxon>Candidatus Deianiraea</taxon>
    </lineage>
</organism>
<evidence type="ECO:0000259" key="11">
    <source>
        <dbReference type="PROSITE" id="PS50929"/>
    </source>
</evidence>
<dbReference type="PANTHER" id="PTHR43394:SF1">
    <property type="entry name" value="ATP-BINDING CASSETTE SUB-FAMILY B MEMBER 10, MITOCHONDRIAL"/>
    <property type="match status" value="1"/>
</dbReference>
<dbReference type="PROSITE" id="PS50893">
    <property type="entry name" value="ABC_TRANSPORTER_2"/>
    <property type="match status" value="1"/>
</dbReference>
<name>A0A5B8XGC5_9RICK</name>
<dbReference type="SUPFAM" id="SSF90123">
    <property type="entry name" value="ABC transporter transmembrane region"/>
    <property type="match status" value="1"/>
</dbReference>
<dbReference type="PANTHER" id="PTHR43394">
    <property type="entry name" value="ATP-DEPENDENT PERMEASE MDL1, MITOCHONDRIAL"/>
    <property type="match status" value="1"/>
</dbReference>
<dbReference type="InterPro" id="IPR039421">
    <property type="entry name" value="Type_1_exporter"/>
</dbReference>
<feature type="transmembrane region" description="Helical" evidence="9">
    <location>
        <begin position="138"/>
        <end position="156"/>
    </location>
</feature>
<proteinExistence type="inferred from homology"/>
<feature type="transmembrane region" description="Helical" evidence="9">
    <location>
        <begin position="282"/>
        <end position="302"/>
    </location>
</feature>
<keyword evidence="4" id="KW-0547">Nucleotide-binding</keyword>
<dbReference type="GO" id="GO:0015421">
    <property type="term" value="F:ABC-type oligopeptide transporter activity"/>
    <property type="evidence" value="ECO:0007669"/>
    <property type="project" value="TreeGrafter"/>
</dbReference>
<evidence type="ECO:0000256" key="5">
    <source>
        <dbReference type="ARBA" id="ARBA00022840"/>
    </source>
</evidence>
<dbReference type="RefSeq" id="WP_146821431.1">
    <property type="nucleotide sequence ID" value="NZ_CP029077.1"/>
</dbReference>
<evidence type="ECO:0000256" key="9">
    <source>
        <dbReference type="SAM" id="Phobius"/>
    </source>
</evidence>
<dbReference type="GO" id="GO:0005524">
    <property type="term" value="F:ATP binding"/>
    <property type="evidence" value="ECO:0007669"/>
    <property type="project" value="UniProtKB-KW"/>
</dbReference>
<dbReference type="Gene3D" id="3.40.50.300">
    <property type="entry name" value="P-loop containing nucleotide triphosphate hydrolases"/>
    <property type="match status" value="1"/>
</dbReference>
<dbReference type="Gene3D" id="1.20.1560.10">
    <property type="entry name" value="ABC transporter type 1, transmembrane domain"/>
    <property type="match status" value="1"/>
</dbReference>
<feature type="transmembrane region" description="Helical" evidence="9">
    <location>
        <begin position="162"/>
        <end position="179"/>
    </location>
</feature>
<dbReference type="InterPro" id="IPR003593">
    <property type="entry name" value="AAA+_ATPase"/>
</dbReference>
<keyword evidence="13" id="KW-1185">Reference proteome</keyword>
<keyword evidence="5 12" id="KW-0067">ATP-binding</keyword>
<evidence type="ECO:0000256" key="8">
    <source>
        <dbReference type="ARBA" id="ARBA00024725"/>
    </source>
</evidence>
<dbReference type="InterPro" id="IPR036640">
    <property type="entry name" value="ABC1_TM_sf"/>
</dbReference>
<gene>
    <name evidence="12" type="ORF">Deia_01147</name>
</gene>
<dbReference type="PROSITE" id="PS00211">
    <property type="entry name" value="ABC_TRANSPORTER_1"/>
    <property type="match status" value="1"/>
</dbReference>
<feature type="transmembrane region" description="Helical" evidence="9">
    <location>
        <begin position="20"/>
        <end position="41"/>
    </location>
</feature>
<dbReference type="InterPro" id="IPR011527">
    <property type="entry name" value="ABC1_TM_dom"/>
</dbReference>
<evidence type="ECO:0000256" key="2">
    <source>
        <dbReference type="ARBA" id="ARBA00005417"/>
    </source>
</evidence>
<evidence type="ECO:0000313" key="12">
    <source>
        <dbReference type="EMBL" id="QED23926.1"/>
    </source>
</evidence>
<dbReference type="Proteomes" id="UP000321934">
    <property type="component" value="Chromosome"/>
</dbReference>
<protein>
    <submittedName>
        <fullName evidence="12">ABC transporter ATP-binding protein/permease</fullName>
    </submittedName>
</protein>
<keyword evidence="7 9" id="KW-0472">Membrane</keyword>
<comment type="function">
    <text evidence="8">Part of an ABC transporter complex. Transmembrane domains (TMD) form a pore in the inner membrane and the ATP-binding domain (NBD) is responsible for energy generation.</text>
</comment>
<dbReference type="EMBL" id="CP029077">
    <property type="protein sequence ID" value="QED23926.1"/>
    <property type="molecule type" value="Genomic_DNA"/>
</dbReference>
<evidence type="ECO:0000256" key="3">
    <source>
        <dbReference type="ARBA" id="ARBA00022692"/>
    </source>
</evidence>
<dbReference type="InterPro" id="IPR017871">
    <property type="entry name" value="ABC_transporter-like_CS"/>
</dbReference>
<dbReference type="GO" id="GO:0005886">
    <property type="term" value="C:plasma membrane"/>
    <property type="evidence" value="ECO:0007669"/>
    <property type="project" value="UniProtKB-SubCell"/>
</dbReference>
<evidence type="ECO:0000256" key="6">
    <source>
        <dbReference type="ARBA" id="ARBA00022989"/>
    </source>
</evidence>
<dbReference type="PROSITE" id="PS50929">
    <property type="entry name" value="ABC_TM1F"/>
    <property type="match status" value="1"/>
</dbReference>
<dbReference type="InterPro" id="IPR027417">
    <property type="entry name" value="P-loop_NTPase"/>
</dbReference>
<evidence type="ECO:0000313" key="13">
    <source>
        <dbReference type="Proteomes" id="UP000321934"/>
    </source>
</evidence>
<feature type="transmembrane region" description="Helical" evidence="9">
    <location>
        <begin position="238"/>
        <end position="262"/>
    </location>
</feature>
<sequence length="546" mass="61546">MNNYKISSLLKAFISSYKLLFIIAIFSTIATSLIVLSFGYMVRAMVDGISSGNGHDVNIAILRLFAATCGLCFFSFCRSFFMNLIAEKFCQKSKLKIYNLILDGKISHLQNFGCEKIINTISASFVQIRAILGTSFPFLIRSSFTLIGSFIVIFYISWQLTLWVLISITILMLPAFILGRKLKKQSKIVKDYNNLSDKMIFNNILNLKFIKAFSAQNIAKEDYIANCDKILKQERQRLILRSFFISLCMFAVVGAVLIAVYFGTKQIALSQISGGKLTAFMVYAIMIAFGLGGVSEHGAEFYQIKNAWKKIMEITESIEKEEYSDGKKPDNAITSINVSNFSFRFQSDKREAILIPEFHIKSGQIALFSTKSGSGKSSFFDMICKYIEIEKGKIFIDNIDITEINPIELRGKISYCMQNAIVMEKTLLENFHYSGCRDIKLISSVMRDLNIEYLTDKFNENVANFMLSGGEKTRIMIAICLLRGGDLMIFDEPTNGLDAENSSKIISVIKKYCSGKITFISSHDANVKDLLGENALHIDITKSELY</sequence>
<evidence type="ECO:0000256" key="7">
    <source>
        <dbReference type="ARBA" id="ARBA00023136"/>
    </source>
</evidence>
<dbReference type="InterPro" id="IPR003439">
    <property type="entry name" value="ABC_transporter-like_ATP-bd"/>
</dbReference>
<evidence type="ECO:0000256" key="4">
    <source>
        <dbReference type="ARBA" id="ARBA00022741"/>
    </source>
</evidence>
<dbReference type="OrthoDB" id="9804259at2"/>
<feature type="domain" description="ABC transmembrane type-1" evidence="11">
    <location>
        <begin position="22"/>
        <end position="303"/>
    </location>
</feature>
<evidence type="ECO:0000256" key="1">
    <source>
        <dbReference type="ARBA" id="ARBA00004651"/>
    </source>
</evidence>
<comment type="similarity">
    <text evidence="2">Belongs to the ABC transporter superfamily.</text>
</comment>
<dbReference type="AlphaFoldDB" id="A0A5B8XGC5"/>
<accession>A0A5B8XGC5</accession>
<reference evidence="12 13" key="1">
    <citation type="journal article" date="2019" name="ISME J.">
        <title>Deianiraea, an extracellular bacterium associated with the ciliate Paramecium, suggests an alternative scenario for the evolution of Rickettsiales.</title>
        <authorList>
            <person name="Castelli M."/>
            <person name="Sabaneyeva E."/>
            <person name="Lanzoni O."/>
            <person name="Lebedeva N."/>
            <person name="Floriano A.M."/>
            <person name="Gaiarsa S."/>
            <person name="Benken K."/>
            <person name="Modeo L."/>
            <person name="Bandi C."/>
            <person name="Potekhin A."/>
            <person name="Sassera D."/>
            <person name="Petroni G."/>
        </authorList>
    </citation>
    <scope>NUCLEOTIDE SEQUENCE [LARGE SCALE GENOMIC DNA]</scope>
    <source>
        <strain evidence="12">CyL4-1</strain>
    </source>
</reference>
<comment type="subcellular location">
    <subcellularLocation>
        <location evidence="1">Cell membrane</location>
        <topology evidence="1">Multi-pass membrane protein</topology>
    </subcellularLocation>
</comment>
<evidence type="ECO:0000259" key="10">
    <source>
        <dbReference type="PROSITE" id="PS50893"/>
    </source>
</evidence>